<protein>
    <submittedName>
        <fullName evidence="9">General substrate transporter</fullName>
    </submittedName>
</protein>
<evidence type="ECO:0000256" key="7">
    <source>
        <dbReference type="SAM" id="Phobius"/>
    </source>
</evidence>
<dbReference type="InterPro" id="IPR050360">
    <property type="entry name" value="MFS_Sugar_Transporters"/>
</dbReference>
<evidence type="ECO:0000256" key="5">
    <source>
        <dbReference type="ARBA" id="ARBA00022989"/>
    </source>
</evidence>
<keyword evidence="5 7" id="KW-1133">Transmembrane helix</keyword>
<dbReference type="PROSITE" id="PS00216">
    <property type="entry name" value="SUGAR_TRANSPORT_1"/>
    <property type="match status" value="1"/>
</dbReference>
<feature type="transmembrane region" description="Helical" evidence="7">
    <location>
        <begin position="134"/>
        <end position="153"/>
    </location>
</feature>
<dbReference type="InterPro" id="IPR036259">
    <property type="entry name" value="MFS_trans_sf"/>
</dbReference>
<name>A0A4P9YU44_9FUNG</name>
<feature type="transmembrane region" description="Helical" evidence="7">
    <location>
        <begin position="165"/>
        <end position="182"/>
    </location>
</feature>
<evidence type="ECO:0000313" key="9">
    <source>
        <dbReference type="EMBL" id="RKP23533.1"/>
    </source>
</evidence>
<proteinExistence type="inferred from homology"/>
<dbReference type="Pfam" id="PF00083">
    <property type="entry name" value="Sugar_tr"/>
    <property type="match status" value="1"/>
</dbReference>
<comment type="similarity">
    <text evidence="2">Belongs to the major facilitator superfamily. Sugar transporter (TC 2.A.1.1) family.</text>
</comment>
<dbReference type="PROSITE" id="PS00217">
    <property type="entry name" value="SUGAR_TRANSPORT_2"/>
    <property type="match status" value="1"/>
</dbReference>
<reference evidence="9" key="1">
    <citation type="submission" date="2018-07" db="EMBL/GenBank/DDBJ databases">
        <title>Leveraging single-cell genomics to expand the Fungal Tree of Life.</title>
        <authorList>
            <consortium name="DOE Joint Genome Institute"/>
            <person name="Ahrendt S.R."/>
            <person name="Quandt C.A."/>
            <person name="Ciobanu D."/>
            <person name="Clum A."/>
            <person name="Salamov A."/>
            <person name="Andreopoulos B."/>
            <person name="Cheng J.-F."/>
            <person name="Woyke T."/>
            <person name="Pelin A."/>
            <person name="Henrissat B."/>
            <person name="Reynolds N."/>
            <person name="Benny G.L."/>
            <person name="Smith M.E."/>
            <person name="James T.Y."/>
            <person name="Grigoriev I.V."/>
        </authorList>
    </citation>
    <scope>NUCLEOTIDE SEQUENCE</scope>
    <source>
        <strain evidence="9">Benny S71-1</strain>
    </source>
</reference>
<dbReference type="EMBL" id="KZ990899">
    <property type="protein sequence ID" value="RKP23533.1"/>
    <property type="molecule type" value="Genomic_DNA"/>
</dbReference>
<dbReference type="SUPFAM" id="SSF103473">
    <property type="entry name" value="MFS general substrate transporter"/>
    <property type="match status" value="1"/>
</dbReference>
<feature type="transmembrane region" description="Helical" evidence="7">
    <location>
        <begin position="101"/>
        <end position="122"/>
    </location>
</feature>
<dbReference type="PANTHER" id="PTHR48022">
    <property type="entry name" value="PLASTIDIC GLUCOSE TRANSPORTER 4"/>
    <property type="match status" value="1"/>
</dbReference>
<dbReference type="InterPro" id="IPR005829">
    <property type="entry name" value="Sugar_transporter_CS"/>
</dbReference>
<feature type="non-terminal residue" evidence="9">
    <location>
        <position position="183"/>
    </location>
</feature>
<dbReference type="AlphaFoldDB" id="A0A4P9YU44"/>
<evidence type="ECO:0000256" key="1">
    <source>
        <dbReference type="ARBA" id="ARBA00004141"/>
    </source>
</evidence>
<dbReference type="Proteomes" id="UP000278143">
    <property type="component" value="Unassembled WGS sequence"/>
</dbReference>
<gene>
    <name evidence="9" type="ORF">SYNPS1DRAFT_18440</name>
</gene>
<dbReference type="Gene3D" id="1.20.1250.20">
    <property type="entry name" value="MFS general substrate transporter like domains"/>
    <property type="match status" value="1"/>
</dbReference>
<dbReference type="InterPro" id="IPR020846">
    <property type="entry name" value="MFS_dom"/>
</dbReference>
<dbReference type="PANTHER" id="PTHR48022:SF2">
    <property type="entry name" value="PLASTIDIC GLUCOSE TRANSPORTER 4"/>
    <property type="match status" value="1"/>
</dbReference>
<keyword evidence="6 7" id="KW-0472">Membrane</keyword>
<dbReference type="GO" id="GO:0016020">
    <property type="term" value="C:membrane"/>
    <property type="evidence" value="ECO:0007669"/>
    <property type="project" value="UniProtKB-SubCell"/>
</dbReference>
<dbReference type="PRINTS" id="PR00171">
    <property type="entry name" value="SUGRTRNSPORT"/>
</dbReference>
<evidence type="ECO:0000256" key="4">
    <source>
        <dbReference type="ARBA" id="ARBA00022692"/>
    </source>
</evidence>
<comment type="subcellular location">
    <subcellularLocation>
        <location evidence="1">Membrane</location>
        <topology evidence="1">Multi-pass membrane protein</topology>
    </subcellularLocation>
</comment>
<dbReference type="InterPro" id="IPR005828">
    <property type="entry name" value="MFS_sugar_transport-like"/>
</dbReference>
<dbReference type="GO" id="GO:0005351">
    <property type="term" value="F:carbohydrate:proton symporter activity"/>
    <property type="evidence" value="ECO:0007669"/>
    <property type="project" value="TreeGrafter"/>
</dbReference>
<organism evidence="9 10">
    <name type="scientific">Syncephalis pseudoplumigaleata</name>
    <dbReference type="NCBI Taxonomy" id="1712513"/>
    <lineage>
        <taxon>Eukaryota</taxon>
        <taxon>Fungi</taxon>
        <taxon>Fungi incertae sedis</taxon>
        <taxon>Zoopagomycota</taxon>
        <taxon>Zoopagomycotina</taxon>
        <taxon>Zoopagomycetes</taxon>
        <taxon>Zoopagales</taxon>
        <taxon>Piptocephalidaceae</taxon>
        <taxon>Syncephalis</taxon>
    </lineage>
</organism>
<accession>A0A4P9YU44</accession>
<feature type="transmembrane region" description="Helical" evidence="7">
    <location>
        <begin position="76"/>
        <end position="95"/>
    </location>
</feature>
<evidence type="ECO:0000313" key="10">
    <source>
        <dbReference type="Proteomes" id="UP000278143"/>
    </source>
</evidence>
<keyword evidence="4 7" id="KW-0812">Transmembrane</keyword>
<feature type="domain" description="Major facilitator superfamily (MFS) profile" evidence="8">
    <location>
        <begin position="8"/>
        <end position="183"/>
    </location>
</feature>
<feature type="transmembrane region" description="Helical" evidence="7">
    <location>
        <begin position="49"/>
        <end position="69"/>
    </location>
</feature>
<dbReference type="PROSITE" id="PS50850">
    <property type="entry name" value="MFS"/>
    <property type="match status" value="1"/>
</dbReference>
<evidence type="ECO:0000256" key="6">
    <source>
        <dbReference type="ARBA" id="ARBA00023136"/>
    </source>
</evidence>
<evidence type="ECO:0000259" key="8">
    <source>
        <dbReference type="PROSITE" id="PS50850"/>
    </source>
</evidence>
<keyword evidence="10" id="KW-1185">Reference proteome</keyword>
<evidence type="ECO:0000256" key="3">
    <source>
        <dbReference type="ARBA" id="ARBA00022448"/>
    </source>
</evidence>
<sequence>MSSRFYIAVSASALCGIYIGYDLGVISGILTMPASIEHFRWRNDTEKGFVVSSFVLGAFFSSMFSGLLADRFGRRNTIIGASVVFVLGGILQTAATGLVMLYIGRIIAGLTVGITYAVVPLYHSEISPRKQRGAIVFLKNLGINTGMLLAYAINYATSHLKGKASFRVTLAFQIIPAFLVVLG</sequence>
<dbReference type="InterPro" id="IPR003663">
    <property type="entry name" value="Sugar/inositol_transpt"/>
</dbReference>
<dbReference type="OrthoDB" id="6612291at2759"/>
<feature type="transmembrane region" description="Helical" evidence="7">
    <location>
        <begin position="7"/>
        <end position="29"/>
    </location>
</feature>
<evidence type="ECO:0000256" key="2">
    <source>
        <dbReference type="ARBA" id="ARBA00010992"/>
    </source>
</evidence>
<keyword evidence="3" id="KW-0813">Transport</keyword>